<dbReference type="EMBL" id="VLKO01000018">
    <property type="protein sequence ID" value="TWH98904.1"/>
    <property type="molecule type" value="Genomic_DNA"/>
</dbReference>
<dbReference type="Pfam" id="PF20001">
    <property type="entry name" value="DUF6428"/>
    <property type="match status" value="1"/>
</dbReference>
<evidence type="ECO:0000313" key="2">
    <source>
        <dbReference type="Proteomes" id="UP000317519"/>
    </source>
</evidence>
<gene>
    <name evidence="1" type="ORF">IQ05_03199</name>
</gene>
<evidence type="ECO:0000313" key="1">
    <source>
        <dbReference type="EMBL" id="TWH98904.1"/>
    </source>
</evidence>
<accession>A0ABY3FJ76</accession>
<dbReference type="RefSeq" id="WP_144894313.1">
    <property type="nucleotide sequence ID" value="NZ_VLKO01000018.1"/>
</dbReference>
<comment type="caution">
    <text evidence="1">The sequence shown here is derived from an EMBL/GenBank/DDBJ whole genome shotgun (WGS) entry which is preliminary data.</text>
</comment>
<reference evidence="1 2" key="1">
    <citation type="journal article" date="2015" name="Stand. Genomic Sci.">
        <title>Genomic Encyclopedia of Bacterial and Archaeal Type Strains, Phase III: the genomes of soil and plant-associated and newly described type strains.</title>
        <authorList>
            <person name="Whitman W.B."/>
            <person name="Woyke T."/>
            <person name="Klenk H.P."/>
            <person name="Zhou Y."/>
            <person name="Lilburn T.G."/>
            <person name="Beck B.J."/>
            <person name="De Vos P."/>
            <person name="Vandamme P."/>
            <person name="Eisen J.A."/>
            <person name="Garrity G."/>
            <person name="Hugenholtz P."/>
            <person name="Kyrpides N.C."/>
        </authorList>
    </citation>
    <scope>NUCLEOTIDE SEQUENCE [LARGE SCALE GENOMIC DNA]</scope>
    <source>
        <strain evidence="1 2">CGMCC 1.6847</strain>
    </source>
</reference>
<keyword evidence="2" id="KW-1185">Reference proteome</keyword>
<protein>
    <submittedName>
        <fullName evidence="1">Uncharacterized protein</fullName>
    </submittedName>
</protein>
<sequence length="156" mass="17346">MKLSEVKNELSTLENVAFVLPNGTYVPEHFHVTEVGLITKNFIDCGGKLRNETVVNFQLWDANDFDHRLKPKKLLDIITLSEKVLGIQDFEVEVEYQAETIGKYDMGFNGTAFTLLNKLTACLAEDQCGIPDNKQKVKLSEIQSQTNSCSPGGGCC</sequence>
<proteinExistence type="predicted"/>
<dbReference type="Proteomes" id="UP000317519">
    <property type="component" value="Unassembled WGS sequence"/>
</dbReference>
<dbReference type="InterPro" id="IPR045534">
    <property type="entry name" value="DUF6428"/>
</dbReference>
<organism evidence="1 2">
    <name type="scientific">Flavobacterium tiangeerense</name>
    <dbReference type="NCBI Taxonomy" id="459471"/>
    <lineage>
        <taxon>Bacteria</taxon>
        <taxon>Pseudomonadati</taxon>
        <taxon>Bacteroidota</taxon>
        <taxon>Flavobacteriia</taxon>
        <taxon>Flavobacteriales</taxon>
        <taxon>Flavobacteriaceae</taxon>
        <taxon>Flavobacterium</taxon>
    </lineage>
</organism>
<name>A0ABY3FJ76_9FLAO</name>